<dbReference type="GO" id="GO:0046416">
    <property type="term" value="P:D-amino acid metabolic process"/>
    <property type="evidence" value="ECO:0007669"/>
    <property type="project" value="InterPro"/>
</dbReference>
<evidence type="ECO:0000256" key="10">
    <source>
        <dbReference type="RuleBase" id="RU004106"/>
    </source>
</evidence>
<reference evidence="14" key="1">
    <citation type="submission" date="2017-08" db="EMBL/GenBank/DDBJ databases">
        <authorList>
            <person name="Huang Z."/>
        </authorList>
    </citation>
    <scope>NUCLEOTIDE SEQUENCE [LARGE SCALE GENOMIC DNA]</scope>
    <source>
        <strain evidence="14">SA5d-4</strain>
    </source>
</reference>
<dbReference type="GO" id="GO:0030170">
    <property type="term" value="F:pyridoxal phosphate binding"/>
    <property type="evidence" value="ECO:0007669"/>
    <property type="project" value="InterPro"/>
</dbReference>
<dbReference type="GO" id="GO:0047810">
    <property type="term" value="F:D-alanine-2-oxoglutarate aminotransferase activity"/>
    <property type="evidence" value="ECO:0007669"/>
    <property type="project" value="UniProtKB-EC"/>
</dbReference>
<dbReference type="Gene3D" id="3.30.470.10">
    <property type="match status" value="1"/>
</dbReference>
<evidence type="ECO:0000256" key="9">
    <source>
        <dbReference type="ARBA" id="ARBA00047911"/>
    </source>
</evidence>
<dbReference type="GO" id="GO:0005829">
    <property type="term" value="C:cytosol"/>
    <property type="evidence" value="ECO:0007669"/>
    <property type="project" value="TreeGrafter"/>
</dbReference>
<dbReference type="GO" id="GO:0046394">
    <property type="term" value="P:carboxylic acid biosynthetic process"/>
    <property type="evidence" value="ECO:0007669"/>
    <property type="project" value="UniProtKB-ARBA"/>
</dbReference>
<dbReference type="PROSITE" id="PS00770">
    <property type="entry name" value="AA_TRANSFER_CLASS_4"/>
    <property type="match status" value="1"/>
</dbReference>
<evidence type="ECO:0000256" key="4">
    <source>
        <dbReference type="ARBA" id="ARBA00012874"/>
    </source>
</evidence>
<dbReference type="Pfam" id="PF01063">
    <property type="entry name" value="Aminotran_4"/>
    <property type="match status" value="1"/>
</dbReference>
<comment type="similarity">
    <text evidence="2 10">Belongs to the class-IV pyridoxal-phosphate-dependent aminotransferase family.</text>
</comment>
<dbReference type="EMBL" id="NPIA01000008">
    <property type="protein sequence ID" value="OZM56188.1"/>
    <property type="molecule type" value="Genomic_DNA"/>
</dbReference>
<dbReference type="SUPFAM" id="SSF56752">
    <property type="entry name" value="D-aminoacid aminotransferase-like PLP-dependent enzymes"/>
    <property type="match status" value="1"/>
</dbReference>
<comment type="caution">
    <text evidence="13">The sequence shown here is derived from an EMBL/GenBank/DDBJ whole genome shotgun (WGS) entry which is preliminary data.</text>
</comment>
<dbReference type="InterPro" id="IPR043131">
    <property type="entry name" value="BCAT-like_N"/>
</dbReference>
<dbReference type="InterPro" id="IPR050571">
    <property type="entry name" value="Class-IV_PLP-Dep_Aminotrnsfr"/>
</dbReference>
<dbReference type="EC" id="2.6.1.21" evidence="4 12"/>
<comment type="catalytic activity">
    <reaction evidence="9 12">
        <text>D-alanine + 2-oxoglutarate = D-glutamate + pyruvate</text>
        <dbReference type="Rhea" id="RHEA:15869"/>
        <dbReference type="ChEBI" id="CHEBI:15361"/>
        <dbReference type="ChEBI" id="CHEBI:16810"/>
        <dbReference type="ChEBI" id="CHEBI:29986"/>
        <dbReference type="ChEBI" id="CHEBI:57416"/>
        <dbReference type="EC" id="2.6.1.21"/>
    </reaction>
</comment>
<dbReference type="InterPro" id="IPR005784">
    <property type="entry name" value="D_amino_transT"/>
</dbReference>
<dbReference type="PANTHER" id="PTHR42743">
    <property type="entry name" value="AMINO-ACID AMINOTRANSFERASE"/>
    <property type="match status" value="1"/>
</dbReference>
<comment type="subunit">
    <text evidence="3">Homodimer.</text>
</comment>
<dbReference type="RefSeq" id="WP_094926142.1">
    <property type="nucleotide sequence ID" value="NZ_NPIA01000008.1"/>
</dbReference>
<dbReference type="PANTHER" id="PTHR42743:SF10">
    <property type="entry name" value="D-ALANINE AMINOTRANSFERASE"/>
    <property type="match status" value="1"/>
</dbReference>
<keyword evidence="7" id="KW-0808">Transferase</keyword>
<sequence length="278" mass="31668">MLAFYNGEFIESTEKIVSLEDRGYLFGDGVYEVVRIYNGKPFMLEEHLERLKNSAEALHIPMPYSDEEFKQYIAEGLNRLNESNVDIYMQITRGSAPRNHVFDKDIQPVTAMIFRKSKKIADDIRENGGSVLLREDQRWANCYIKSLNLLPNILAKNEAAEKGCYEAIFYKDNVVTEGSASNIFVVKNNELYTTPLHKGILPGITRIAVLKVAKELNIIIHEEFFTPHFLKEADECFVTSTTSEVLPITIVEGEKISNGKVGELTKNIYEGFKELTKK</sequence>
<evidence type="ECO:0000256" key="12">
    <source>
        <dbReference type="RuleBase" id="RU004520"/>
    </source>
</evidence>
<comment type="function">
    <text evidence="12">Acts on the D-isomers of alanine, leucine, aspartate, glutamate, aminobutyrate, norvaline and asparagine. The enzyme transfers an amino group from a substrate D-amino acid to the pyridoxal phosphate cofactor to form pyridoxamine and an alpha-keto acid in the first half-reaction.</text>
</comment>
<dbReference type="AlphaFoldDB" id="A0A263BRJ1"/>
<evidence type="ECO:0000256" key="7">
    <source>
        <dbReference type="ARBA" id="ARBA00022679"/>
    </source>
</evidence>
<evidence type="ECO:0000256" key="11">
    <source>
        <dbReference type="RuleBase" id="RU004516"/>
    </source>
</evidence>
<accession>A0A263BRJ1</accession>
<evidence type="ECO:0000313" key="14">
    <source>
        <dbReference type="Proteomes" id="UP000217083"/>
    </source>
</evidence>
<keyword evidence="14" id="KW-1185">Reference proteome</keyword>
<dbReference type="InterPro" id="IPR001544">
    <property type="entry name" value="Aminotrans_IV"/>
</dbReference>
<dbReference type="NCBIfam" id="TIGR01121">
    <property type="entry name" value="D_amino_aminoT"/>
    <property type="match status" value="1"/>
</dbReference>
<protein>
    <recommendedName>
        <fullName evidence="5 12">D-alanine aminotransferase</fullName>
        <ecNumber evidence="4 12">2.6.1.21</ecNumber>
    </recommendedName>
</protein>
<dbReference type="FunFam" id="3.20.10.10:FF:000002">
    <property type="entry name" value="D-alanine aminotransferase"/>
    <property type="match status" value="1"/>
</dbReference>
<reference evidence="13 14" key="2">
    <citation type="submission" date="2017-09" db="EMBL/GenBank/DDBJ databases">
        <title>Bacillus patelloidae sp. nov., isolated from the intestinal tract of a marine limpet.</title>
        <authorList>
            <person name="Liu R."/>
            <person name="Dong C."/>
            <person name="Shao Z."/>
        </authorList>
    </citation>
    <scope>NUCLEOTIDE SEQUENCE [LARGE SCALE GENOMIC DNA]</scope>
    <source>
        <strain evidence="13 14">SA5d-4</strain>
    </source>
</reference>
<dbReference type="CDD" id="cd01558">
    <property type="entry name" value="D-AAT_like"/>
    <property type="match status" value="1"/>
</dbReference>
<evidence type="ECO:0000256" key="1">
    <source>
        <dbReference type="ARBA" id="ARBA00001933"/>
    </source>
</evidence>
<keyword evidence="6" id="KW-0032">Aminotransferase</keyword>
<keyword evidence="8 11" id="KW-0663">Pyridoxal phosphate</keyword>
<dbReference type="Proteomes" id="UP000217083">
    <property type="component" value="Unassembled WGS sequence"/>
</dbReference>
<dbReference type="GO" id="GO:0008652">
    <property type="term" value="P:amino acid biosynthetic process"/>
    <property type="evidence" value="ECO:0007669"/>
    <property type="project" value="UniProtKB-ARBA"/>
</dbReference>
<evidence type="ECO:0000256" key="2">
    <source>
        <dbReference type="ARBA" id="ARBA00009320"/>
    </source>
</evidence>
<organism evidence="13 14">
    <name type="scientific">Lottiidibacillus patelloidae</name>
    <dbReference type="NCBI Taxonomy" id="2670334"/>
    <lineage>
        <taxon>Bacteria</taxon>
        <taxon>Bacillati</taxon>
        <taxon>Bacillota</taxon>
        <taxon>Bacilli</taxon>
        <taxon>Bacillales</taxon>
        <taxon>Bacillaceae</taxon>
        <taxon>Lottiidibacillus</taxon>
    </lineage>
</organism>
<evidence type="ECO:0000256" key="6">
    <source>
        <dbReference type="ARBA" id="ARBA00022576"/>
    </source>
</evidence>
<gene>
    <name evidence="13" type="primary">dat</name>
    <name evidence="13" type="ORF">CIB95_13890</name>
</gene>
<dbReference type="InterPro" id="IPR018300">
    <property type="entry name" value="Aminotrans_IV_CS"/>
</dbReference>
<dbReference type="InterPro" id="IPR043132">
    <property type="entry name" value="BCAT-like_C"/>
</dbReference>
<evidence type="ECO:0000313" key="13">
    <source>
        <dbReference type="EMBL" id="OZM56188.1"/>
    </source>
</evidence>
<evidence type="ECO:0000256" key="3">
    <source>
        <dbReference type="ARBA" id="ARBA00011738"/>
    </source>
</evidence>
<proteinExistence type="inferred from homology"/>
<comment type="cofactor">
    <cofactor evidence="1 11">
        <name>pyridoxal 5'-phosphate</name>
        <dbReference type="ChEBI" id="CHEBI:597326"/>
    </cofactor>
</comment>
<evidence type="ECO:0000256" key="5">
    <source>
        <dbReference type="ARBA" id="ARBA00021779"/>
    </source>
</evidence>
<name>A0A263BRJ1_9BACI</name>
<dbReference type="Gene3D" id="3.20.10.10">
    <property type="entry name" value="D-amino Acid Aminotransferase, subunit A, domain 2"/>
    <property type="match status" value="1"/>
</dbReference>
<evidence type="ECO:0000256" key="8">
    <source>
        <dbReference type="ARBA" id="ARBA00022898"/>
    </source>
</evidence>
<dbReference type="InterPro" id="IPR036038">
    <property type="entry name" value="Aminotransferase-like"/>
</dbReference>